<dbReference type="Proteomes" id="UP000235670">
    <property type="component" value="Unassembled WGS sequence"/>
</dbReference>
<dbReference type="OrthoDB" id="1957331at2"/>
<evidence type="ECO:0000256" key="1">
    <source>
        <dbReference type="SAM" id="SignalP"/>
    </source>
</evidence>
<gene>
    <name evidence="2" type="ORF">CJ218_07455</name>
</gene>
<proteinExistence type="predicted"/>
<accession>A0A2N6SD05</accession>
<dbReference type="Pfam" id="PF20316">
    <property type="entry name" value="DUF6612"/>
    <property type="match status" value="1"/>
</dbReference>
<sequence>MKNTIKKLVFIITIVFLSVSLAGCSTKTPSSQEAIDKYTEALKNIKSETYNSDVTVKDILRNKENTYKFNINGTIVDNPLAMNLNIKIDETALSLYMKNSNSLYVKQNSLSWRKYKSSSETLERFDSANKISRDKENIDFLKNNANDFKVEEQGDKYVLTYSGSDTKYKDFLISSFIGFGEMSEFKRYDLKNITIKQTIKKSSFESVELNITSELTYKYDSSVKSYIEIKTTTSNINLTKVVQPEDLKVTNNL</sequence>
<dbReference type="RefSeq" id="WP_102190140.1">
    <property type="nucleotide sequence ID" value="NZ_PNGT01000009.1"/>
</dbReference>
<evidence type="ECO:0000313" key="3">
    <source>
        <dbReference type="Proteomes" id="UP000235670"/>
    </source>
</evidence>
<organism evidence="2 3">
    <name type="scientific">Gemella sanguinis</name>
    <dbReference type="NCBI Taxonomy" id="84135"/>
    <lineage>
        <taxon>Bacteria</taxon>
        <taxon>Bacillati</taxon>
        <taxon>Bacillota</taxon>
        <taxon>Bacilli</taxon>
        <taxon>Bacillales</taxon>
        <taxon>Gemellaceae</taxon>
        <taxon>Gemella</taxon>
    </lineage>
</organism>
<name>A0A2N6SD05_9BACL</name>
<dbReference type="STRING" id="84135.GCA_001052115_01337"/>
<dbReference type="InterPro" id="IPR046720">
    <property type="entry name" value="DUF6612"/>
</dbReference>
<feature type="signal peptide" evidence="1">
    <location>
        <begin position="1"/>
        <end position="22"/>
    </location>
</feature>
<dbReference type="AlphaFoldDB" id="A0A2N6SD05"/>
<protein>
    <recommendedName>
        <fullName evidence="4">DUF4292 domain-containing protein</fullName>
    </recommendedName>
</protein>
<dbReference type="PROSITE" id="PS51257">
    <property type="entry name" value="PROKAR_LIPOPROTEIN"/>
    <property type="match status" value="1"/>
</dbReference>
<evidence type="ECO:0000313" key="2">
    <source>
        <dbReference type="EMBL" id="PMC51828.1"/>
    </source>
</evidence>
<dbReference type="EMBL" id="PNGT01000009">
    <property type="protein sequence ID" value="PMC51828.1"/>
    <property type="molecule type" value="Genomic_DNA"/>
</dbReference>
<feature type="chain" id="PRO_5038661664" description="DUF4292 domain-containing protein" evidence="1">
    <location>
        <begin position="23"/>
        <end position="253"/>
    </location>
</feature>
<comment type="caution">
    <text evidence="2">The sequence shown here is derived from an EMBL/GenBank/DDBJ whole genome shotgun (WGS) entry which is preliminary data.</text>
</comment>
<keyword evidence="1" id="KW-0732">Signal</keyword>
<reference evidence="2 3" key="1">
    <citation type="submission" date="2017-09" db="EMBL/GenBank/DDBJ databases">
        <title>Bacterial strain isolated from the female urinary microbiota.</title>
        <authorList>
            <person name="Thomas-White K."/>
            <person name="Kumar N."/>
            <person name="Forster S."/>
            <person name="Putonti C."/>
            <person name="Lawley T."/>
            <person name="Wolfe A.J."/>
        </authorList>
    </citation>
    <scope>NUCLEOTIDE SEQUENCE [LARGE SCALE GENOMIC DNA]</scope>
    <source>
        <strain evidence="2 3">UMB0186</strain>
    </source>
</reference>
<evidence type="ECO:0008006" key="4">
    <source>
        <dbReference type="Google" id="ProtNLM"/>
    </source>
</evidence>